<organism evidence="1 2">
    <name type="scientific">Adhaeribacter pallidiroseus</name>
    <dbReference type="NCBI Taxonomy" id="2072847"/>
    <lineage>
        <taxon>Bacteria</taxon>
        <taxon>Pseudomonadati</taxon>
        <taxon>Bacteroidota</taxon>
        <taxon>Cytophagia</taxon>
        <taxon>Cytophagales</taxon>
        <taxon>Hymenobacteraceae</taxon>
        <taxon>Adhaeribacter</taxon>
    </lineage>
</organism>
<sequence length="113" mass="12904">MYKSSSYEKLRYVESGYSSAYYSLESQNVNTYGVKILWGVESQLSKLLFNEAYIGLGYRVRSIDRIIYEEGYGSSAWTDTTYPLKKHENNAYFSPQIGVSIGILLAKKTAVRK</sequence>
<dbReference type="AlphaFoldDB" id="A0A369QUK6"/>
<dbReference type="EMBL" id="QASA01000001">
    <property type="protein sequence ID" value="RDC66479.1"/>
    <property type="molecule type" value="Genomic_DNA"/>
</dbReference>
<gene>
    <name evidence="1" type="ORF">AHMF7616_05110</name>
</gene>
<comment type="caution">
    <text evidence="1">The sequence shown here is derived from an EMBL/GenBank/DDBJ whole genome shotgun (WGS) entry which is preliminary data.</text>
</comment>
<evidence type="ECO:0000313" key="2">
    <source>
        <dbReference type="Proteomes" id="UP000253919"/>
    </source>
</evidence>
<protein>
    <submittedName>
        <fullName evidence="1">Uncharacterized protein</fullName>
    </submittedName>
</protein>
<accession>A0A369QUK6</accession>
<keyword evidence="2" id="KW-1185">Reference proteome</keyword>
<reference evidence="1 2" key="1">
    <citation type="submission" date="2018-04" db="EMBL/GenBank/DDBJ databases">
        <title>Adhaeribacter sp. HMF7616 genome sequencing and assembly.</title>
        <authorList>
            <person name="Kang H."/>
            <person name="Kang J."/>
            <person name="Cha I."/>
            <person name="Kim H."/>
            <person name="Joh K."/>
        </authorList>
    </citation>
    <scope>NUCLEOTIDE SEQUENCE [LARGE SCALE GENOMIC DNA]</scope>
    <source>
        <strain evidence="1 2">HMF7616</strain>
    </source>
</reference>
<evidence type="ECO:0000313" key="1">
    <source>
        <dbReference type="EMBL" id="RDC66479.1"/>
    </source>
</evidence>
<dbReference type="Proteomes" id="UP000253919">
    <property type="component" value="Unassembled WGS sequence"/>
</dbReference>
<name>A0A369QUK6_9BACT</name>
<proteinExistence type="predicted"/>